<proteinExistence type="predicted"/>
<name>A0ACD2ZX46_9AGAR</name>
<organism evidence="1 2">
    <name type="scientific">Pluteus cervinus</name>
    <dbReference type="NCBI Taxonomy" id="181527"/>
    <lineage>
        <taxon>Eukaryota</taxon>
        <taxon>Fungi</taxon>
        <taxon>Dikarya</taxon>
        <taxon>Basidiomycota</taxon>
        <taxon>Agaricomycotina</taxon>
        <taxon>Agaricomycetes</taxon>
        <taxon>Agaricomycetidae</taxon>
        <taxon>Agaricales</taxon>
        <taxon>Pluteineae</taxon>
        <taxon>Pluteaceae</taxon>
        <taxon>Pluteus</taxon>
    </lineage>
</organism>
<evidence type="ECO:0000313" key="1">
    <source>
        <dbReference type="EMBL" id="TFK57970.1"/>
    </source>
</evidence>
<gene>
    <name evidence="1" type="ORF">BDN72DRAFT_907240</name>
</gene>
<keyword evidence="2" id="KW-1185">Reference proteome</keyword>
<dbReference type="EMBL" id="ML209802">
    <property type="protein sequence ID" value="TFK57970.1"/>
    <property type="molecule type" value="Genomic_DNA"/>
</dbReference>
<reference evidence="1 2" key="1">
    <citation type="journal article" date="2019" name="Nat. Ecol. Evol.">
        <title>Megaphylogeny resolves global patterns of mushroom evolution.</title>
        <authorList>
            <person name="Varga T."/>
            <person name="Krizsan K."/>
            <person name="Foldi C."/>
            <person name="Dima B."/>
            <person name="Sanchez-Garcia M."/>
            <person name="Sanchez-Ramirez S."/>
            <person name="Szollosi G.J."/>
            <person name="Szarkandi J.G."/>
            <person name="Papp V."/>
            <person name="Albert L."/>
            <person name="Andreopoulos W."/>
            <person name="Angelini C."/>
            <person name="Antonin V."/>
            <person name="Barry K.W."/>
            <person name="Bougher N.L."/>
            <person name="Buchanan P."/>
            <person name="Buyck B."/>
            <person name="Bense V."/>
            <person name="Catcheside P."/>
            <person name="Chovatia M."/>
            <person name="Cooper J."/>
            <person name="Damon W."/>
            <person name="Desjardin D."/>
            <person name="Finy P."/>
            <person name="Geml J."/>
            <person name="Haridas S."/>
            <person name="Hughes K."/>
            <person name="Justo A."/>
            <person name="Karasinski D."/>
            <person name="Kautmanova I."/>
            <person name="Kiss B."/>
            <person name="Kocsube S."/>
            <person name="Kotiranta H."/>
            <person name="LaButti K.M."/>
            <person name="Lechner B.E."/>
            <person name="Liimatainen K."/>
            <person name="Lipzen A."/>
            <person name="Lukacs Z."/>
            <person name="Mihaltcheva S."/>
            <person name="Morgado L.N."/>
            <person name="Niskanen T."/>
            <person name="Noordeloos M.E."/>
            <person name="Ohm R.A."/>
            <person name="Ortiz-Santana B."/>
            <person name="Ovrebo C."/>
            <person name="Racz N."/>
            <person name="Riley R."/>
            <person name="Savchenko A."/>
            <person name="Shiryaev A."/>
            <person name="Soop K."/>
            <person name="Spirin V."/>
            <person name="Szebenyi C."/>
            <person name="Tomsovsky M."/>
            <person name="Tulloss R.E."/>
            <person name="Uehling J."/>
            <person name="Grigoriev I.V."/>
            <person name="Vagvolgyi C."/>
            <person name="Papp T."/>
            <person name="Martin F.M."/>
            <person name="Miettinen O."/>
            <person name="Hibbett D.S."/>
            <person name="Nagy L.G."/>
        </authorList>
    </citation>
    <scope>NUCLEOTIDE SEQUENCE [LARGE SCALE GENOMIC DNA]</scope>
    <source>
        <strain evidence="1 2">NL-1719</strain>
    </source>
</reference>
<accession>A0ACD2ZX46</accession>
<dbReference type="Proteomes" id="UP000308600">
    <property type="component" value="Unassembled WGS sequence"/>
</dbReference>
<protein>
    <submittedName>
        <fullName evidence="1">Uncharacterized protein</fullName>
    </submittedName>
</protein>
<evidence type="ECO:0000313" key="2">
    <source>
        <dbReference type="Proteomes" id="UP000308600"/>
    </source>
</evidence>
<sequence length="178" mass="19072">MTLSDDARVRLNNLHAAKATKELALVKVSEQVSKKKGGKKKKTTLEQELLLLDQQISSLEAELAPGSPDGLGNELDPLKDDDPQNNAGTRATRSKSKVAGKKKAKGASQKKRKRGESNASEPQAPTDQPDGKDNRSEKRARVEATSLDPEPNGDGTVKATQEPVSSILNDGVDRVPIT</sequence>